<sequence length="43" mass="4758">IIFALSTHITREWFLIHETPASVVAFGVLGGSGLLLLAWQNFM</sequence>
<protein>
    <submittedName>
        <fullName evidence="1">1496_t:CDS:1</fullName>
    </submittedName>
</protein>
<evidence type="ECO:0000313" key="1">
    <source>
        <dbReference type="EMBL" id="CAG8762407.1"/>
    </source>
</evidence>
<reference evidence="1" key="1">
    <citation type="submission" date="2021-06" db="EMBL/GenBank/DDBJ databases">
        <authorList>
            <person name="Kallberg Y."/>
            <person name="Tangrot J."/>
            <person name="Rosling A."/>
        </authorList>
    </citation>
    <scope>NUCLEOTIDE SEQUENCE</scope>
    <source>
        <strain evidence="1">CL356</strain>
    </source>
</reference>
<dbReference type="EMBL" id="CAJVPT010059698">
    <property type="protein sequence ID" value="CAG8762407.1"/>
    <property type="molecule type" value="Genomic_DNA"/>
</dbReference>
<proteinExistence type="predicted"/>
<accession>A0ACA9QRI4</accession>
<name>A0ACA9QRI4_9GLOM</name>
<dbReference type="Proteomes" id="UP000789525">
    <property type="component" value="Unassembled WGS sequence"/>
</dbReference>
<feature type="non-terminal residue" evidence="1">
    <location>
        <position position="43"/>
    </location>
</feature>
<comment type="caution">
    <text evidence="1">The sequence shown here is derived from an EMBL/GenBank/DDBJ whole genome shotgun (WGS) entry which is preliminary data.</text>
</comment>
<evidence type="ECO:0000313" key="2">
    <source>
        <dbReference type="Proteomes" id="UP000789525"/>
    </source>
</evidence>
<gene>
    <name evidence="1" type="ORF">ACOLOM_LOCUS13266</name>
</gene>
<organism evidence="1 2">
    <name type="scientific">Acaulospora colombiana</name>
    <dbReference type="NCBI Taxonomy" id="27376"/>
    <lineage>
        <taxon>Eukaryota</taxon>
        <taxon>Fungi</taxon>
        <taxon>Fungi incertae sedis</taxon>
        <taxon>Mucoromycota</taxon>
        <taxon>Glomeromycotina</taxon>
        <taxon>Glomeromycetes</taxon>
        <taxon>Diversisporales</taxon>
        <taxon>Acaulosporaceae</taxon>
        <taxon>Acaulospora</taxon>
    </lineage>
</organism>
<keyword evidence="2" id="KW-1185">Reference proteome</keyword>
<feature type="non-terminal residue" evidence="1">
    <location>
        <position position="1"/>
    </location>
</feature>